<protein>
    <submittedName>
        <fullName evidence="3">Class II glutamine amidotransferase</fullName>
    </submittedName>
</protein>
<dbReference type="PANTHER" id="PTHR43187">
    <property type="entry name" value="GLUTAMINE AMIDOTRANSFERASE DUG3-RELATED"/>
    <property type="match status" value="1"/>
</dbReference>
<accession>A0ABY5PDG4</accession>
<name>A0ABY5PDG4_9ACTN</name>
<dbReference type="CDD" id="cd01908">
    <property type="entry name" value="YafJ"/>
    <property type="match status" value="1"/>
</dbReference>
<dbReference type="PANTHER" id="PTHR43187:SF1">
    <property type="entry name" value="GLUTAMINE AMIDOTRANSFERASE DUG3-RELATED"/>
    <property type="match status" value="1"/>
</dbReference>
<dbReference type="InterPro" id="IPR052373">
    <property type="entry name" value="Gamma-glu_amide_hydrolase"/>
</dbReference>
<dbReference type="InterPro" id="IPR029055">
    <property type="entry name" value="Ntn_hydrolases_N"/>
</dbReference>
<dbReference type="Proteomes" id="UP001058860">
    <property type="component" value="Chromosome"/>
</dbReference>
<dbReference type="SUPFAM" id="SSF56235">
    <property type="entry name" value="N-terminal nucleophile aminohydrolases (Ntn hydrolases)"/>
    <property type="match status" value="1"/>
</dbReference>
<dbReference type="Gene3D" id="3.60.20.10">
    <property type="entry name" value="Glutamine Phosphoribosylpyrophosphate, subunit 1, domain 1"/>
    <property type="match status" value="1"/>
</dbReference>
<dbReference type="RefSeq" id="WP_353863186.1">
    <property type="nucleotide sequence ID" value="NZ_CP088295.1"/>
</dbReference>
<dbReference type="InterPro" id="IPR026869">
    <property type="entry name" value="EgtC-like"/>
</dbReference>
<evidence type="ECO:0000313" key="4">
    <source>
        <dbReference type="Proteomes" id="UP001058860"/>
    </source>
</evidence>
<reference evidence="4" key="1">
    <citation type="submission" date="2021-11" db="EMBL/GenBank/DDBJ databases">
        <title>Cultivation dependent microbiological survey of springs from the worlds oldest radium mine currently devoted to the extraction of radon-saturated water.</title>
        <authorList>
            <person name="Kapinusova G."/>
            <person name="Smrhova T."/>
            <person name="Strejcek M."/>
            <person name="Suman J."/>
            <person name="Jani K."/>
            <person name="Pajer P."/>
            <person name="Uhlik O."/>
        </authorList>
    </citation>
    <scope>NUCLEOTIDE SEQUENCE [LARGE SCALE GENOMIC DNA]</scope>
    <source>
        <strain evidence="4">J379</strain>
    </source>
</reference>
<sequence length="281" mass="31167">MCRWNAYFGQPILVSELLYRTQHGLVAQARQANEGIELLNGDGFGIGWYDDFGEAAVHPPGRYRSVQPAWNDVNLRELAAHLRSPLFLAHVRMTTGTPVQQTNCHPFRHEQWLFVQNGEIVGYPEIRRDLLLGVDRTLFGEIEGTTDSELMFFLALSFGLQDDPLGGLARAVGFIEATGRAAGIDDPVEMTVGMSDGDRLWAVRYGSGARSRTLYESNDADTIRSLYPDIERFQGLQDEDRIVVSEPLGDLPGLWREVPEGTAVVIQPGEDAHVPFAALSP</sequence>
<keyword evidence="4" id="KW-1185">Reference proteome</keyword>
<evidence type="ECO:0000259" key="2">
    <source>
        <dbReference type="PROSITE" id="PS51278"/>
    </source>
</evidence>
<evidence type="ECO:0000256" key="1">
    <source>
        <dbReference type="ARBA" id="ARBA00022962"/>
    </source>
</evidence>
<feature type="domain" description="Glutamine amidotransferase type-2" evidence="2">
    <location>
        <begin position="2"/>
        <end position="269"/>
    </location>
</feature>
<dbReference type="EMBL" id="CP088295">
    <property type="protein sequence ID" value="UUY02663.1"/>
    <property type="molecule type" value="Genomic_DNA"/>
</dbReference>
<gene>
    <name evidence="3" type="ORF">LRS13_18510</name>
</gene>
<organism evidence="3 4">
    <name type="scientific">Svornostia abyssi</name>
    <dbReference type="NCBI Taxonomy" id="2898438"/>
    <lineage>
        <taxon>Bacteria</taxon>
        <taxon>Bacillati</taxon>
        <taxon>Actinomycetota</taxon>
        <taxon>Thermoleophilia</taxon>
        <taxon>Solirubrobacterales</taxon>
        <taxon>Baekduiaceae</taxon>
        <taxon>Svornostia</taxon>
    </lineage>
</organism>
<keyword evidence="1 3" id="KW-0315">Glutamine amidotransferase</keyword>
<dbReference type="InterPro" id="IPR017932">
    <property type="entry name" value="GATase_2_dom"/>
</dbReference>
<evidence type="ECO:0000313" key="3">
    <source>
        <dbReference type="EMBL" id="UUY02663.1"/>
    </source>
</evidence>
<proteinExistence type="predicted"/>
<dbReference type="PROSITE" id="PS51278">
    <property type="entry name" value="GATASE_TYPE_2"/>
    <property type="match status" value="1"/>
</dbReference>
<dbReference type="Pfam" id="PF13230">
    <property type="entry name" value="GATase_4"/>
    <property type="match status" value="1"/>
</dbReference>